<evidence type="ECO:0000256" key="1">
    <source>
        <dbReference type="SAM" id="MobiDB-lite"/>
    </source>
</evidence>
<proteinExistence type="predicted"/>
<dbReference type="OMA" id="DICVHER"/>
<feature type="domain" description="Mono-/di-acylglycerol lipase N-terminal" evidence="3">
    <location>
        <begin position="10"/>
        <end position="75"/>
    </location>
</feature>
<dbReference type="InParanoid" id="D8S2B6"/>
<keyword evidence="5" id="KW-1185">Reference proteome</keyword>
<organism evidence="5">
    <name type="scientific">Selaginella moellendorffii</name>
    <name type="common">Spikemoss</name>
    <dbReference type="NCBI Taxonomy" id="88036"/>
    <lineage>
        <taxon>Eukaryota</taxon>
        <taxon>Viridiplantae</taxon>
        <taxon>Streptophyta</taxon>
        <taxon>Embryophyta</taxon>
        <taxon>Tracheophyta</taxon>
        <taxon>Lycopodiopsida</taxon>
        <taxon>Selaginellales</taxon>
        <taxon>Selaginellaceae</taxon>
        <taxon>Selaginella</taxon>
    </lineage>
</organism>
<dbReference type="Gramene" id="EFJ21434">
    <property type="protein sequence ID" value="EFJ21434"/>
    <property type="gene ID" value="SELMODRAFT_107172"/>
</dbReference>
<dbReference type="SUPFAM" id="SSF53474">
    <property type="entry name" value="alpha/beta-Hydrolases"/>
    <property type="match status" value="1"/>
</dbReference>
<dbReference type="PANTHER" id="PTHR46398:SF7">
    <property type="entry name" value="ALPHA_BETA-HYDROLASES SUPERFAMILY PROTEIN"/>
    <property type="match status" value="1"/>
</dbReference>
<protein>
    <recommendedName>
        <fullName evidence="6">Fungal lipase-like domain-containing protein</fullName>
    </recommendedName>
</protein>
<dbReference type="InterPro" id="IPR002921">
    <property type="entry name" value="Fungal_lipase-type"/>
</dbReference>
<dbReference type="Pfam" id="PF01764">
    <property type="entry name" value="Lipase_3"/>
    <property type="match status" value="1"/>
</dbReference>
<evidence type="ECO:0000313" key="5">
    <source>
        <dbReference type="Proteomes" id="UP000001514"/>
    </source>
</evidence>
<reference evidence="4 5" key="1">
    <citation type="journal article" date="2011" name="Science">
        <title>The Selaginella genome identifies genetic changes associated with the evolution of vascular plants.</title>
        <authorList>
            <person name="Banks J.A."/>
            <person name="Nishiyama T."/>
            <person name="Hasebe M."/>
            <person name="Bowman J.L."/>
            <person name="Gribskov M."/>
            <person name="dePamphilis C."/>
            <person name="Albert V.A."/>
            <person name="Aono N."/>
            <person name="Aoyama T."/>
            <person name="Ambrose B.A."/>
            <person name="Ashton N.W."/>
            <person name="Axtell M.J."/>
            <person name="Barker E."/>
            <person name="Barker M.S."/>
            <person name="Bennetzen J.L."/>
            <person name="Bonawitz N.D."/>
            <person name="Chapple C."/>
            <person name="Cheng C."/>
            <person name="Correa L.G."/>
            <person name="Dacre M."/>
            <person name="DeBarry J."/>
            <person name="Dreyer I."/>
            <person name="Elias M."/>
            <person name="Engstrom E.M."/>
            <person name="Estelle M."/>
            <person name="Feng L."/>
            <person name="Finet C."/>
            <person name="Floyd S.K."/>
            <person name="Frommer W.B."/>
            <person name="Fujita T."/>
            <person name="Gramzow L."/>
            <person name="Gutensohn M."/>
            <person name="Harholt J."/>
            <person name="Hattori M."/>
            <person name="Heyl A."/>
            <person name="Hirai T."/>
            <person name="Hiwatashi Y."/>
            <person name="Ishikawa M."/>
            <person name="Iwata M."/>
            <person name="Karol K.G."/>
            <person name="Koehler B."/>
            <person name="Kolukisaoglu U."/>
            <person name="Kubo M."/>
            <person name="Kurata T."/>
            <person name="Lalonde S."/>
            <person name="Li K."/>
            <person name="Li Y."/>
            <person name="Litt A."/>
            <person name="Lyons E."/>
            <person name="Manning G."/>
            <person name="Maruyama T."/>
            <person name="Michael T.P."/>
            <person name="Mikami K."/>
            <person name="Miyazaki S."/>
            <person name="Morinaga S."/>
            <person name="Murata T."/>
            <person name="Mueller-Roeber B."/>
            <person name="Nelson D.R."/>
            <person name="Obara M."/>
            <person name="Oguri Y."/>
            <person name="Olmstead R.G."/>
            <person name="Onodera N."/>
            <person name="Petersen B.L."/>
            <person name="Pils B."/>
            <person name="Prigge M."/>
            <person name="Rensing S.A."/>
            <person name="Riano-Pachon D.M."/>
            <person name="Roberts A.W."/>
            <person name="Sato Y."/>
            <person name="Scheller H.V."/>
            <person name="Schulz B."/>
            <person name="Schulz C."/>
            <person name="Shakirov E.V."/>
            <person name="Shibagaki N."/>
            <person name="Shinohara N."/>
            <person name="Shippen D.E."/>
            <person name="Soerensen I."/>
            <person name="Sotooka R."/>
            <person name="Sugimoto N."/>
            <person name="Sugita M."/>
            <person name="Sumikawa N."/>
            <person name="Tanurdzic M."/>
            <person name="Theissen G."/>
            <person name="Ulvskov P."/>
            <person name="Wakazuki S."/>
            <person name="Weng J.K."/>
            <person name="Willats W.W."/>
            <person name="Wipf D."/>
            <person name="Wolf P.G."/>
            <person name="Yang L."/>
            <person name="Zimmer A.D."/>
            <person name="Zhu Q."/>
            <person name="Mitros T."/>
            <person name="Hellsten U."/>
            <person name="Loque D."/>
            <person name="Otillar R."/>
            <person name="Salamov A."/>
            <person name="Schmutz J."/>
            <person name="Shapiro H."/>
            <person name="Lindquist E."/>
            <person name="Lucas S."/>
            <person name="Rokhsar D."/>
            <person name="Grigoriev I.V."/>
        </authorList>
    </citation>
    <scope>NUCLEOTIDE SEQUENCE [LARGE SCALE GENOMIC DNA]</scope>
</reference>
<dbReference type="Gene3D" id="3.40.50.1820">
    <property type="entry name" value="alpha/beta hydrolase"/>
    <property type="match status" value="1"/>
</dbReference>
<sequence>MGGIIGVPVIECVYLAGCAHWAWKRCIRSGEDDSRGWAEAEFEDFKPVPHMCRLVLAVYEKDLANPRWAPPGGYGIKLQDVVKRVSYKDTRGKAPPYLIYLDRENCDIVMAIRGLNLVKESDYAVLLDNKLGKQMFEGGYVHHGLLKSAAWVLNKEVKLLKQLVVENPSFTLTCTGHSLGSGVAALLTVLIVKNRNLVGNIAKEKIRCYAIAPARCMSLNLAVRYADVINSVILQDDFLPRTATPLEDMFKSLFCLPCLLCIICVRDTFLSEAKMLKDPRRLYTPGRIYHIVERKRKLTRCGTYPPVVKTAVPVDGRFERIVLSSSATSDHSIVWIHREGAKALELMEETATMQSPTPNKMVRQHSIQEEHMEQYKAAMERAKTLNIPHAHDSPSQSYGTFDHVSVGDTDESDAENQAEISRSHSPSPDEEDEEEEDSAEVSEEESLDKWKKFLRELFPKDRYERLLSTG</sequence>
<evidence type="ECO:0008006" key="6">
    <source>
        <dbReference type="Google" id="ProtNLM"/>
    </source>
</evidence>
<dbReference type="AlphaFoldDB" id="D8S2B6"/>
<dbReference type="FunCoup" id="D8S2B6">
    <property type="interactions" value="1442"/>
</dbReference>
<evidence type="ECO:0000313" key="4">
    <source>
        <dbReference type="EMBL" id="EFJ21434.1"/>
    </source>
</evidence>
<dbReference type="EMBL" id="GL377599">
    <property type="protein sequence ID" value="EFJ21434.1"/>
    <property type="molecule type" value="Genomic_DNA"/>
</dbReference>
<dbReference type="eggNOG" id="KOG2088">
    <property type="taxonomic scope" value="Eukaryota"/>
</dbReference>
<feature type="compositionally biased region" description="Acidic residues" evidence="1">
    <location>
        <begin position="428"/>
        <end position="446"/>
    </location>
</feature>
<dbReference type="InterPro" id="IPR029058">
    <property type="entry name" value="AB_hydrolase_fold"/>
</dbReference>
<dbReference type="PANTHER" id="PTHR46398">
    <property type="entry name" value="ALPHA/BETA-HYDROLASES SUPERFAMILY PROTEIN"/>
    <property type="match status" value="1"/>
</dbReference>
<name>D8S2B6_SELML</name>
<evidence type="ECO:0000259" key="2">
    <source>
        <dbReference type="Pfam" id="PF01764"/>
    </source>
</evidence>
<dbReference type="CDD" id="cd00519">
    <property type="entry name" value="Lipase_3"/>
    <property type="match status" value="1"/>
</dbReference>
<feature type="domain" description="Fungal lipase-type" evidence="2">
    <location>
        <begin position="109"/>
        <end position="244"/>
    </location>
</feature>
<dbReference type="HOGENOM" id="CLU_032757_2_0_1"/>
<dbReference type="InterPro" id="IPR005592">
    <property type="entry name" value="Mono/diacylglycerol_lipase_N"/>
</dbReference>
<evidence type="ECO:0000259" key="3">
    <source>
        <dbReference type="Pfam" id="PF03893"/>
    </source>
</evidence>
<accession>D8S2B6</accession>
<dbReference type="KEGG" id="smo:SELMODRAFT_107172"/>
<dbReference type="Proteomes" id="UP000001514">
    <property type="component" value="Unassembled WGS sequence"/>
</dbReference>
<dbReference type="STRING" id="88036.D8S2B6"/>
<gene>
    <name evidence="4" type="ORF">SELMODRAFT_107172</name>
</gene>
<feature type="region of interest" description="Disordered" evidence="1">
    <location>
        <begin position="388"/>
        <end position="447"/>
    </location>
</feature>
<dbReference type="Pfam" id="PF03893">
    <property type="entry name" value="Lipase3_N"/>
    <property type="match status" value="1"/>
</dbReference>
<dbReference type="GO" id="GO:0016042">
    <property type="term" value="P:lipid catabolic process"/>
    <property type="evidence" value="ECO:0007669"/>
    <property type="project" value="InterPro"/>
</dbReference>